<protein>
    <submittedName>
        <fullName evidence="7">NlpC/P60 family protein</fullName>
    </submittedName>
</protein>
<evidence type="ECO:0000256" key="4">
    <source>
        <dbReference type="ARBA" id="ARBA00022807"/>
    </source>
</evidence>
<dbReference type="GO" id="GO:0006508">
    <property type="term" value="P:proteolysis"/>
    <property type="evidence" value="ECO:0007669"/>
    <property type="project" value="UniProtKB-KW"/>
</dbReference>
<keyword evidence="8" id="KW-1185">Reference proteome</keyword>
<reference evidence="7 8" key="1">
    <citation type="submission" date="2019-07" db="EMBL/GenBank/DDBJ databases">
        <authorList>
            <person name="Kim J."/>
        </authorList>
    </citation>
    <scope>NUCLEOTIDE SEQUENCE [LARGE SCALE GENOMIC DNA]</scope>
    <source>
        <strain evidence="7 8">JC52</strain>
    </source>
</reference>
<evidence type="ECO:0000313" key="8">
    <source>
        <dbReference type="Proteomes" id="UP000317036"/>
    </source>
</evidence>
<dbReference type="InterPro" id="IPR051202">
    <property type="entry name" value="Peptidase_C40"/>
</dbReference>
<feature type="chain" id="PRO_5038414112" evidence="5">
    <location>
        <begin position="24"/>
        <end position="159"/>
    </location>
</feature>
<dbReference type="SUPFAM" id="SSF54001">
    <property type="entry name" value="Cysteine proteinases"/>
    <property type="match status" value="1"/>
</dbReference>
<evidence type="ECO:0000256" key="3">
    <source>
        <dbReference type="ARBA" id="ARBA00022801"/>
    </source>
</evidence>
<dbReference type="EMBL" id="VNJI01000018">
    <property type="protein sequence ID" value="TVY09012.1"/>
    <property type="molecule type" value="Genomic_DNA"/>
</dbReference>
<sequence length="159" mass="17182">MKKTLKASLIAATMMVTSAGVMGAFPHPTEAAASTSTATKIVSTAKTYIGKVKYKYSTRDPQHLTFDCSSFTEFVFAKQGIDLPWGSKAQAKVGTFVSKANLKPGDLVFFSVGTPGRIDHVGVYVGNNQFISNTKSSGVVINPMNSGYWKNRYITGRRV</sequence>
<keyword evidence="2" id="KW-0645">Protease</keyword>
<name>A0A559KA69_9BACL</name>
<dbReference type="Gene3D" id="3.90.1720.10">
    <property type="entry name" value="endopeptidase domain like (from Nostoc punctiforme)"/>
    <property type="match status" value="1"/>
</dbReference>
<dbReference type="PANTHER" id="PTHR47053:SF1">
    <property type="entry name" value="MUREIN DD-ENDOPEPTIDASE MEPH-RELATED"/>
    <property type="match status" value="1"/>
</dbReference>
<keyword evidence="3" id="KW-0378">Hydrolase</keyword>
<evidence type="ECO:0000256" key="2">
    <source>
        <dbReference type="ARBA" id="ARBA00022670"/>
    </source>
</evidence>
<dbReference type="AlphaFoldDB" id="A0A559KA69"/>
<feature type="domain" description="NlpC/P60" evidence="6">
    <location>
        <begin position="35"/>
        <end position="159"/>
    </location>
</feature>
<dbReference type="PANTHER" id="PTHR47053">
    <property type="entry name" value="MUREIN DD-ENDOPEPTIDASE MEPH-RELATED"/>
    <property type="match status" value="1"/>
</dbReference>
<dbReference type="InterPro" id="IPR038765">
    <property type="entry name" value="Papain-like_cys_pep_sf"/>
</dbReference>
<dbReference type="InterPro" id="IPR000064">
    <property type="entry name" value="NLP_P60_dom"/>
</dbReference>
<keyword evidence="5" id="KW-0732">Signal</keyword>
<organism evidence="7 8">
    <name type="scientific">Paenibacillus cremeus</name>
    <dbReference type="NCBI Taxonomy" id="2163881"/>
    <lineage>
        <taxon>Bacteria</taxon>
        <taxon>Bacillati</taxon>
        <taxon>Bacillota</taxon>
        <taxon>Bacilli</taxon>
        <taxon>Bacillales</taxon>
        <taxon>Paenibacillaceae</taxon>
        <taxon>Paenibacillus</taxon>
    </lineage>
</organism>
<dbReference type="Pfam" id="PF00877">
    <property type="entry name" value="NLPC_P60"/>
    <property type="match status" value="1"/>
</dbReference>
<comment type="similarity">
    <text evidence="1">Belongs to the peptidase C40 family.</text>
</comment>
<evidence type="ECO:0000256" key="1">
    <source>
        <dbReference type="ARBA" id="ARBA00007074"/>
    </source>
</evidence>
<comment type="caution">
    <text evidence="7">The sequence shown here is derived from an EMBL/GenBank/DDBJ whole genome shotgun (WGS) entry which is preliminary data.</text>
</comment>
<evidence type="ECO:0000259" key="6">
    <source>
        <dbReference type="PROSITE" id="PS51935"/>
    </source>
</evidence>
<dbReference type="GO" id="GO:0008234">
    <property type="term" value="F:cysteine-type peptidase activity"/>
    <property type="evidence" value="ECO:0007669"/>
    <property type="project" value="UniProtKB-KW"/>
</dbReference>
<evidence type="ECO:0000313" key="7">
    <source>
        <dbReference type="EMBL" id="TVY09012.1"/>
    </source>
</evidence>
<dbReference type="OrthoDB" id="9813118at2"/>
<dbReference type="Proteomes" id="UP000317036">
    <property type="component" value="Unassembled WGS sequence"/>
</dbReference>
<keyword evidence="4" id="KW-0788">Thiol protease</keyword>
<dbReference type="RefSeq" id="WP_144848461.1">
    <property type="nucleotide sequence ID" value="NZ_VNJI01000018.1"/>
</dbReference>
<feature type="signal peptide" evidence="5">
    <location>
        <begin position="1"/>
        <end position="23"/>
    </location>
</feature>
<accession>A0A559KA69</accession>
<evidence type="ECO:0000256" key="5">
    <source>
        <dbReference type="SAM" id="SignalP"/>
    </source>
</evidence>
<gene>
    <name evidence="7" type="ORF">FPZ49_16150</name>
</gene>
<proteinExistence type="inferred from homology"/>
<dbReference type="PROSITE" id="PS51935">
    <property type="entry name" value="NLPC_P60"/>
    <property type="match status" value="1"/>
</dbReference>